<organism evidence="2 3">
    <name type="scientific">Triparma retinervis</name>
    <dbReference type="NCBI Taxonomy" id="2557542"/>
    <lineage>
        <taxon>Eukaryota</taxon>
        <taxon>Sar</taxon>
        <taxon>Stramenopiles</taxon>
        <taxon>Ochrophyta</taxon>
        <taxon>Bolidophyceae</taxon>
        <taxon>Parmales</taxon>
        <taxon>Triparmaceae</taxon>
        <taxon>Triparma</taxon>
    </lineage>
</organism>
<gene>
    <name evidence="2" type="ORF">TrRE_jg10119</name>
</gene>
<evidence type="ECO:0000313" key="3">
    <source>
        <dbReference type="Proteomes" id="UP001165082"/>
    </source>
</evidence>
<sequence length="1508" mass="166110">MQKDELKSYLRDTGLSNAVSLSVANLTNRKLLPENPYSSLIPSLRLEEIKPSLFASTPEEHKWLKDLLSGHNYGVYNAKNVRGTRKVTDVNPTSNVYGISLLPHFDGSVYGLKHMVEVMDSVGLVTVAKCSTALTKALYPSGVKLQNSQDYRENMYVAVLYPTAFHGIAFSSGELLDLIQNVDIIIQGAAFEKAVDQYTRRIKTELFAADLAKGLCADVKVYCKAPSRKKGDADVVKSFNADAVRHPSTKKAFNSQVKTSTVAHRTITLELLLRTCMFKADNTVPKSTPETVDRTVEWKFIRVKRNFTLHFQQQEKGWMKKEKTSGLPAKPSSTRSFAELPGLSLALGVFMDPDGEVAANHYMSLFASQIPQAQAARTKRVSKFVVEEMGKKENDAEAVRRATELVAGGDEQSTIHYNPLFDDIIENLRQGVQQAVTRRDDFRAFSYCLPICMLSGKKDAFRDCWRMLGGIKVSLDVKEGNKCGTAAFLNRLRNDGSVMADACKYLGEFVLSLAKIDKEWWKKSVDDERAKADHKGVVEGGLESLKDLLKVLHSMFWSWDVKLLELAAAEAGSDAAGLDDVFYHLLNEVGDIAGRKMRLPNVPSYKVDEEENGLSGLGELNKLGKKGKRDDDDDDDSTSSSDYDTDEDEEGGGEEGGGGGLVMPKLSGDECKTFAEALRVNMHVLRRLTGMLVALERCAGMDVASLCVQSHENEVNEKLERMQKGEDLSKRQNKKKLHSADIEGGNFFQKMEALEVVTAIGMLEGVMRGPKDDGLVAGGGSAKGAKGAKGAKVAPGTGESEENTEIGQILFSIRWTFDRQKMRELDLHLVGRVIDVEKEAMYAAHSRNLYAAPIVKEGVVIQYLCDARVDQALASCFDTVLGGALVPNPFPKFVSHLRKNAKRLAWGEGDDLIVENILGTFEGGGRKKKEAGGEGEEEVDPYVGETFDGYMEGVMRRLREGDEGGDEKKEERAKEVEIKAAHKDFPQVVVDEGTGTKAMRGKLSKTIYGSKESIALCQPDVVDHILGNLPTFTDNLRVPEPTTAMKITCGHCMRSPHFTQLGRIGGAGKEGYHHKLPTFLELQSDYTADFAIAKQAVKIPSTFANHVINVAVSLHERSRHLVLGLALGRGAHTFGGGRLRYNLTSLKTKKEHSNIVNAISHYYLGEVAVHFLMLVQPLQQPGKMDPKNAVYLPSILRFVCYRNGPSPSGGTVESLGIKKGSDLPSWLSLDSGLGAQFEFCYTNLEPAVSNGSNNGRTRDDLALADREGGAKVDVKLRMKYLRSRQRYVRMLKSKVEECMMGGEVLDAYDNFLRLCVMNLGREEEIYFDDPEDGANEPEYIPSLVECLPGFRRMSAGVGGGIKRLEGLAKAMAVLIDKGNESNLGLPSTYVGVSPEVISRINGKTIKEQCEHFVNEVRRVLVSPECMCLDGACRSCLALLPKLQAEVNIIVGRIAGGGKLYVDGGNSGKILREIMELLRPVKLVDAKDVHYLANKVMRHMKDMDENDQL</sequence>
<dbReference type="EMBL" id="BRXZ01000590">
    <property type="protein sequence ID" value="GMH48006.1"/>
    <property type="molecule type" value="Genomic_DNA"/>
</dbReference>
<feature type="compositionally biased region" description="Acidic residues" evidence="1">
    <location>
        <begin position="631"/>
        <end position="653"/>
    </location>
</feature>
<evidence type="ECO:0000256" key="1">
    <source>
        <dbReference type="SAM" id="MobiDB-lite"/>
    </source>
</evidence>
<accession>A0A9W6Z9F7</accession>
<comment type="caution">
    <text evidence="2">The sequence shown here is derived from an EMBL/GenBank/DDBJ whole genome shotgun (WGS) entry which is preliminary data.</text>
</comment>
<protein>
    <submittedName>
        <fullName evidence="2">Uncharacterized protein</fullName>
    </submittedName>
</protein>
<feature type="region of interest" description="Disordered" evidence="1">
    <location>
        <begin position="616"/>
        <end position="663"/>
    </location>
</feature>
<evidence type="ECO:0000313" key="2">
    <source>
        <dbReference type="EMBL" id="GMH48006.1"/>
    </source>
</evidence>
<dbReference type="Proteomes" id="UP001165082">
    <property type="component" value="Unassembled WGS sequence"/>
</dbReference>
<proteinExistence type="predicted"/>
<dbReference type="OrthoDB" id="191848at2759"/>
<keyword evidence="3" id="KW-1185">Reference proteome</keyword>
<name>A0A9W6Z9F7_9STRA</name>
<reference evidence="2" key="1">
    <citation type="submission" date="2022-07" db="EMBL/GenBank/DDBJ databases">
        <title>Genome analysis of Parmales, a sister group of diatoms, reveals the evolutionary specialization of diatoms from phago-mixotrophs to photoautotrophs.</title>
        <authorList>
            <person name="Ban H."/>
            <person name="Sato S."/>
            <person name="Yoshikawa S."/>
            <person name="Kazumasa Y."/>
            <person name="Nakamura Y."/>
            <person name="Ichinomiya M."/>
            <person name="Saitoh K."/>
            <person name="Sato N."/>
            <person name="Blanc-Mathieu R."/>
            <person name="Endo H."/>
            <person name="Kuwata A."/>
            <person name="Ogata H."/>
        </authorList>
    </citation>
    <scope>NUCLEOTIDE SEQUENCE</scope>
</reference>